<keyword evidence="2" id="KW-1185">Reference proteome</keyword>
<protein>
    <submittedName>
        <fullName evidence="1">Uncharacterized protein</fullName>
    </submittedName>
</protein>
<dbReference type="EMBL" id="JANJQO010000833">
    <property type="protein sequence ID" value="KAJ2974399.1"/>
    <property type="molecule type" value="Genomic_DNA"/>
</dbReference>
<accession>A0ACC1N5R2</accession>
<dbReference type="Proteomes" id="UP001143910">
    <property type="component" value="Unassembled WGS sequence"/>
</dbReference>
<comment type="caution">
    <text evidence="1">The sequence shown here is derived from an EMBL/GenBank/DDBJ whole genome shotgun (WGS) entry which is preliminary data.</text>
</comment>
<evidence type="ECO:0000313" key="2">
    <source>
        <dbReference type="Proteomes" id="UP001143910"/>
    </source>
</evidence>
<organism evidence="1 2">
    <name type="scientific">Zarea fungicola</name>
    <dbReference type="NCBI Taxonomy" id="93591"/>
    <lineage>
        <taxon>Eukaryota</taxon>
        <taxon>Fungi</taxon>
        <taxon>Dikarya</taxon>
        <taxon>Ascomycota</taxon>
        <taxon>Pezizomycotina</taxon>
        <taxon>Sordariomycetes</taxon>
        <taxon>Hypocreomycetidae</taxon>
        <taxon>Hypocreales</taxon>
        <taxon>Cordycipitaceae</taxon>
        <taxon>Zarea</taxon>
    </lineage>
</organism>
<evidence type="ECO:0000313" key="1">
    <source>
        <dbReference type="EMBL" id="KAJ2974399.1"/>
    </source>
</evidence>
<gene>
    <name evidence="1" type="ORF">NQ176_g6077</name>
</gene>
<sequence length="281" mass="30372">MHQYETLGQNGCEVALTVGPWTHTGSTGENFMLETFSWLETHLAQQIPDTTLRVKSREAPVRVFVTGVQEWRNLPQWPLAKTHARELFLGAAKALSSEAPSATAGQSAFTFDPAKPTPSIGGPMLFDNGSIRSADDSSLAVRSDVAVFETEILKQDVEVLGQPVITLHHSTSHPHADLLVVVSDVQASGKSRSISEVYTRLDPTRPGQGEVTLALADCAHRFLKGHKIRLLIAGGSHPRYIRNLGTGEDSVLGSALQAVEHKVQHHSNAISKLVLPTTATI</sequence>
<reference evidence="1" key="1">
    <citation type="submission" date="2022-08" db="EMBL/GenBank/DDBJ databases">
        <title>Genome Sequence of Lecanicillium fungicola.</title>
        <authorList>
            <person name="Buettner E."/>
        </authorList>
    </citation>
    <scope>NUCLEOTIDE SEQUENCE</scope>
    <source>
        <strain evidence="1">Babe33</strain>
    </source>
</reference>
<name>A0ACC1N5R2_9HYPO</name>
<proteinExistence type="predicted"/>